<reference evidence="2" key="1">
    <citation type="submission" date="2023-07" db="EMBL/GenBank/DDBJ databases">
        <authorList>
            <consortium name="AG Swart"/>
            <person name="Singh M."/>
            <person name="Singh A."/>
            <person name="Seah K."/>
            <person name="Emmerich C."/>
        </authorList>
    </citation>
    <scope>NUCLEOTIDE SEQUENCE</scope>
    <source>
        <strain evidence="2">DP1</strain>
    </source>
</reference>
<dbReference type="EMBL" id="CAMPGE010001992">
    <property type="protein sequence ID" value="CAI2360795.1"/>
    <property type="molecule type" value="Genomic_DNA"/>
</dbReference>
<dbReference type="AlphaFoldDB" id="A0AAD1X7Y3"/>
<evidence type="ECO:0000313" key="3">
    <source>
        <dbReference type="Proteomes" id="UP001295684"/>
    </source>
</evidence>
<gene>
    <name evidence="2" type="ORF">ECRASSUSDP1_LOCUS2100</name>
</gene>
<dbReference type="Proteomes" id="UP001295684">
    <property type="component" value="Unassembled WGS sequence"/>
</dbReference>
<comment type="caution">
    <text evidence="2">The sequence shown here is derived from an EMBL/GenBank/DDBJ whole genome shotgun (WGS) entry which is preliminary data.</text>
</comment>
<evidence type="ECO:0000256" key="1">
    <source>
        <dbReference type="SAM" id="MobiDB-lite"/>
    </source>
</evidence>
<organism evidence="2 3">
    <name type="scientific">Euplotes crassus</name>
    <dbReference type="NCBI Taxonomy" id="5936"/>
    <lineage>
        <taxon>Eukaryota</taxon>
        <taxon>Sar</taxon>
        <taxon>Alveolata</taxon>
        <taxon>Ciliophora</taxon>
        <taxon>Intramacronucleata</taxon>
        <taxon>Spirotrichea</taxon>
        <taxon>Hypotrichia</taxon>
        <taxon>Euplotida</taxon>
        <taxon>Euplotidae</taxon>
        <taxon>Moneuplotes</taxon>
    </lineage>
</organism>
<protein>
    <submittedName>
        <fullName evidence="2">Uncharacterized protein</fullName>
    </submittedName>
</protein>
<proteinExistence type="predicted"/>
<name>A0AAD1X7Y3_EUPCR</name>
<keyword evidence="3" id="KW-1185">Reference proteome</keyword>
<feature type="region of interest" description="Disordered" evidence="1">
    <location>
        <begin position="122"/>
        <end position="141"/>
    </location>
</feature>
<evidence type="ECO:0000313" key="2">
    <source>
        <dbReference type="EMBL" id="CAI2360795.1"/>
    </source>
</evidence>
<feature type="compositionally biased region" description="Polar residues" evidence="1">
    <location>
        <begin position="543"/>
        <end position="556"/>
    </location>
</feature>
<feature type="region of interest" description="Disordered" evidence="1">
    <location>
        <begin position="534"/>
        <end position="556"/>
    </location>
</feature>
<feature type="region of interest" description="Disordered" evidence="1">
    <location>
        <begin position="44"/>
        <end position="70"/>
    </location>
</feature>
<feature type="region of interest" description="Disordered" evidence="1">
    <location>
        <begin position="476"/>
        <end position="516"/>
    </location>
</feature>
<sequence>MPGESNIDYRGQTTRRKVNQKNSKTFKIMNKSKERDLKENLQNPRINHNKSDSKIHSRRHGKGNVRGTGNQTKLLESQNYSILDIINMQNISWNQRNSDRNINLQNPLNQRHLSNQIHAHMSNERPGRESLFPRNLDSSTGTTSEMIICPILLLNLTKLARNIELGSHIASQFQSRRPINFNGEELKKVDQQPLFTKKLTSSINPSYLDAPNSSGLEQLVWENKNEIQKLYEDLNKLRMRVTNLEMDRKCESPCPRLNQNKIRALSFSPAFNSVNTEKNEWKRYSRHLEGVIEQLLQKIKGNGIDHVHIQEGRNYEDFQNLDEFLLGDTHEQSNQKDNSFENQATNKMFETQEARGEFGRTETIKRKSESHRKKAFNLRYKDLLTKLFKKFSGNNQKIISEFKKSWKEGSQMYTPLDTKFIEDWIRKKRASSGMMIHKHPVNPLRWEEVKEHPCGEGQRQGSNPLQIQLEENSKENYSEEYSGFEESDHDKNSNPSKFLKPPKDVLKASTNKTQEIRKLSSKEKYYELMKRIQSSANDKKASKGSSSPINSFFQQR</sequence>
<accession>A0AAD1X7Y3</accession>